<dbReference type="AlphaFoldDB" id="A0AAW0Z270"/>
<dbReference type="RefSeq" id="XP_066804511.1">
    <property type="nucleotide sequence ID" value="XM_066944588.1"/>
</dbReference>
<feature type="region of interest" description="Disordered" evidence="1">
    <location>
        <begin position="341"/>
        <end position="500"/>
    </location>
</feature>
<reference evidence="2 3" key="1">
    <citation type="journal article" date="2024" name="bioRxiv">
        <title>Comparative genomics of Cryptococcus and Kwoniella reveals pathogenesis evolution and contrasting karyotype dynamics via intercentromeric recombination or chromosome fusion.</title>
        <authorList>
            <person name="Coelho M.A."/>
            <person name="David-Palma M."/>
            <person name="Shea T."/>
            <person name="Bowers K."/>
            <person name="McGinley-Smith S."/>
            <person name="Mohammad A.W."/>
            <person name="Gnirke A."/>
            <person name="Yurkov A.M."/>
            <person name="Nowrousian M."/>
            <person name="Sun S."/>
            <person name="Cuomo C.A."/>
            <person name="Heitman J."/>
        </authorList>
    </citation>
    <scope>NUCLEOTIDE SEQUENCE [LARGE SCALE GENOMIC DNA]</scope>
    <source>
        <strain evidence="2 3">CBS 13917</strain>
    </source>
</reference>
<feature type="compositionally biased region" description="Polar residues" evidence="1">
    <location>
        <begin position="341"/>
        <end position="350"/>
    </location>
</feature>
<dbReference type="GeneID" id="92178720"/>
<feature type="compositionally biased region" description="Polar residues" evidence="1">
    <location>
        <begin position="462"/>
        <end position="499"/>
    </location>
</feature>
<name>A0AAW0Z270_9TREE</name>
<evidence type="ECO:0000256" key="1">
    <source>
        <dbReference type="SAM" id="MobiDB-lite"/>
    </source>
</evidence>
<feature type="compositionally biased region" description="Basic residues" evidence="1">
    <location>
        <begin position="426"/>
        <end position="435"/>
    </location>
</feature>
<evidence type="ECO:0000313" key="2">
    <source>
        <dbReference type="EMBL" id="KAK8864215.1"/>
    </source>
</evidence>
<proteinExistence type="predicted"/>
<gene>
    <name evidence="2" type="ORF">IAR55_001461</name>
</gene>
<feature type="region of interest" description="Disordered" evidence="1">
    <location>
        <begin position="257"/>
        <end position="314"/>
    </location>
</feature>
<sequence length="632" mass="69509">MVLPLEDLPPPVIFTHAETLHAISLPPLAQFLVSLRQPQHLLKLHDILERYRTPRSYHRVDVRLVESSELPLGSPDSSQEQGIVDGPVELPEGMEVEAYMEEDQRGMYGDFIEESHDFGQNDGIKESQVPGEAPPSPYLDTVPSVEPAINPDAIHTNTSSPASMIVYDKTAALEANLADQASPLTPPPTTPPQVRAPSPPTPSHSLPPSGPTRRVRELRLDLRTLDAAALFALETWRREVLGLEKLNMDVPDSIWYKDPTPTPTPSPSPPPSVVKPQKKVGRGRPKKYSRPEEDVRVVGDGGDDLLATDLNVDGDVDVEMTEEQVEGYKSLVDALHQNGTLKQPETQPRVHQSLVHQPDDEPPTPDMKSTTDETQEIAREAGPSKHVPSPPLPQDTPSPDVVLDDAYNEKETDDPDFVPPQSSSPKRGRRPRRSKNGVAAFDVGGLAAAEEGVQEAEKKASPQRQVTFDISHESTGGPSNSPATKSQMRAPGTSMSDYQAGSGIGIVKQSRELVTTSRPPPTRELVRPFADASIPFDVNLESGKSKYIKKKKQVLDGIELPRKKARKSEEPLKQVIKTNTQEAQAKQYLSETTLEAVPDMQEKRKDTVVRDDAVLNDDDSDEEEWGFLRGIK</sequence>
<dbReference type="Proteomes" id="UP001388673">
    <property type="component" value="Unassembled WGS sequence"/>
</dbReference>
<dbReference type="KEGG" id="kne:92178720"/>
<feature type="compositionally biased region" description="Basic residues" evidence="1">
    <location>
        <begin position="276"/>
        <end position="288"/>
    </location>
</feature>
<accession>A0AAW0Z270</accession>
<evidence type="ECO:0000313" key="3">
    <source>
        <dbReference type="Proteomes" id="UP001388673"/>
    </source>
</evidence>
<feature type="region of interest" description="Disordered" evidence="1">
    <location>
        <begin position="180"/>
        <end position="213"/>
    </location>
</feature>
<feature type="region of interest" description="Disordered" evidence="1">
    <location>
        <begin position="115"/>
        <end position="159"/>
    </location>
</feature>
<feature type="compositionally biased region" description="Pro residues" evidence="1">
    <location>
        <begin position="260"/>
        <end position="273"/>
    </location>
</feature>
<protein>
    <submittedName>
        <fullName evidence="2">Uncharacterized protein</fullName>
    </submittedName>
</protein>
<keyword evidence="3" id="KW-1185">Reference proteome</keyword>
<organism evidence="2 3">
    <name type="scientific">Kwoniella newhampshirensis</name>
    <dbReference type="NCBI Taxonomy" id="1651941"/>
    <lineage>
        <taxon>Eukaryota</taxon>
        <taxon>Fungi</taxon>
        <taxon>Dikarya</taxon>
        <taxon>Basidiomycota</taxon>
        <taxon>Agaricomycotina</taxon>
        <taxon>Tremellomycetes</taxon>
        <taxon>Tremellales</taxon>
        <taxon>Cryptococcaceae</taxon>
        <taxon>Kwoniella</taxon>
    </lineage>
</organism>
<comment type="caution">
    <text evidence="2">The sequence shown here is derived from an EMBL/GenBank/DDBJ whole genome shotgun (WGS) entry which is preliminary data.</text>
</comment>
<feature type="compositionally biased region" description="Basic and acidic residues" evidence="1">
    <location>
        <begin position="115"/>
        <end position="125"/>
    </location>
</feature>
<dbReference type="EMBL" id="JBCAWK010000003">
    <property type="protein sequence ID" value="KAK8864215.1"/>
    <property type="molecule type" value="Genomic_DNA"/>
</dbReference>